<feature type="transmembrane region" description="Helical" evidence="7">
    <location>
        <begin position="143"/>
        <end position="162"/>
    </location>
</feature>
<feature type="transmembrane region" description="Helical" evidence="7">
    <location>
        <begin position="433"/>
        <end position="453"/>
    </location>
</feature>
<dbReference type="Gene3D" id="1.20.1250.20">
    <property type="entry name" value="MFS general substrate transporter like domains"/>
    <property type="match status" value="2"/>
</dbReference>
<evidence type="ECO:0000256" key="6">
    <source>
        <dbReference type="SAM" id="MobiDB-lite"/>
    </source>
</evidence>
<keyword evidence="4 7" id="KW-1133">Transmembrane helix</keyword>
<evidence type="ECO:0000259" key="8">
    <source>
        <dbReference type="PROSITE" id="PS50850"/>
    </source>
</evidence>
<dbReference type="InterPro" id="IPR020846">
    <property type="entry name" value="MFS_dom"/>
</dbReference>
<keyword evidence="10" id="KW-1185">Reference proteome</keyword>
<evidence type="ECO:0000256" key="1">
    <source>
        <dbReference type="ARBA" id="ARBA00004141"/>
    </source>
</evidence>
<feature type="region of interest" description="Disordered" evidence="6">
    <location>
        <begin position="1"/>
        <end position="23"/>
    </location>
</feature>
<feature type="transmembrane region" description="Helical" evidence="7">
    <location>
        <begin position="465"/>
        <end position="486"/>
    </location>
</feature>
<dbReference type="Proteomes" id="UP001629113">
    <property type="component" value="Unassembled WGS sequence"/>
</dbReference>
<keyword evidence="2" id="KW-0813">Transport</keyword>
<reference evidence="9 10" key="1">
    <citation type="submission" date="2024-06" db="EMBL/GenBank/DDBJ databases">
        <title>Complete genome of Phlyctema vagabunda strain 19-DSS-EL-015.</title>
        <authorList>
            <person name="Fiorenzani C."/>
        </authorList>
    </citation>
    <scope>NUCLEOTIDE SEQUENCE [LARGE SCALE GENOMIC DNA]</scope>
    <source>
        <strain evidence="9 10">19-DSS-EL-015</strain>
    </source>
</reference>
<gene>
    <name evidence="9" type="ORF">PVAG01_07672</name>
</gene>
<feature type="transmembrane region" description="Helical" evidence="7">
    <location>
        <begin position="116"/>
        <end position="136"/>
    </location>
</feature>
<evidence type="ECO:0000256" key="5">
    <source>
        <dbReference type="ARBA" id="ARBA00023136"/>
    </source>
</evidence>
<organism evidence="9 10">
    <name type="scientific">Phlyctema vagabunda</name>
    <dbReference type="NCBI Taxonomy" id="108571"/>
    <lineage>
        <taxon>Eukaryota</taxon>
        <taxon>Fungi</taxon>
        <taxon>Dikarya</taxon>
        <taxon>Ascomycota</taxon>
        <taxon>Pezizomycotina</taxon>
        <taxon>Leotiomycetes</taxon>
        <taxon>Helotiales</taxon>
        <taxon>Dermateaceae</taxon>
        <taxon>Phlyctema</taxon>
    </lineage>
</organism>
<dbReference type="PROSITE" id="PS50850">
    <property type="entry name" value="MFS"/>
    <property type="match status" value="1"/>
</dbReference>
<evidence type="ECO:0000256" key="4">
    <source>
        <dbReference type="ARBA" id="ARBA00022989"/>
    </source>
</evidence>
<evidence type="ECO:0000256" key="2">
    <source>
        <dbReference type="ARBA" id="ARBA00022448"/>
    </source>
</evidence>
<comment type="subcellular location">
    <subcellularLocation>
        <location evidence="1">Membrane</location>
        <topology evidence="1">Multi-pass membrane protein</topology>
    </subcellularLocation>
</comment>
<dbReference type="SUPFAM" id="SSF103473">
    <property type="entry name" value="MFS general substrate transporter"/>
    <property type="match status" value="1"/>
</dbReference>
<feature type="transmembrane region" description="Helical" evidence="7">
    <location>
        <begin position="341"/>
        <end position="361"/>
    </location>
</feature>
<comment type="caution">
    <text evidence="9">The sequence shown here is derived from an EMBL/GenBank/DDBJ whole genome shotgun (WGS) entry which is preliminary data.</text>
</comment>
<evidence type="ECO:0000256" key="7">
    <source>
        <dbReference type="SAM" id="Phobius"/>
    </source>
</evidence>
<evidence type="ECO:0000256" key="3">
    <source>
        <dbReference type="ARBA" id="ARBA00022692"/>
    </source>
</evidence>
<feature type="transmembrane region" description="Helical" evidence="7">
    <location>
        <begin position="237"/>
        <end position="259"/>
    </location>
</feature>
<protein>
    <submittedName>
        <fullName evidence="9">Allantoate permease</fullName>
    </submittedName>
</protein>
<dbReference type="PANTHER" id="PTHR43791">
    <property type="entry name" value="PERMEASE-RELATED"/>
    <property type="match status" value="1"/>
</dbReference>
<evidence type="ECO:0000313" key="9">
    <source>
        <dbReference type="EMBL" id="KAL3421227.1"/>
    </source>
</evidence>
<feature type="transmembrane region" description="Helical" evidence="7">
    <location>
        <begin position="399"/>
        <end position="421"/>
    </location>
</feature>
<feature type="domain" description="Major facilitator superfamily (MFS) profile" evidence="8">
    <location>
        <begin position="77"/>
        <end position="491"/>
    </location>
</feature>
<proteinExistence type="predicted"/>
<dbReference type="PANTHER" id="PTHR43791:SF20">
    <property type="entry name" value="TRANSPORTER, PUTATIVE (AFU_ORTHOLOGUE AFUA_3G14670)-RELATED"/>
    <property type="match status" value="1"/>
</dbReference>
<feature type="transmembrane region" description="Helical" evidence="7">
    <location>
        <begin position="203"/>
        <end position="225"/>
    </location>
</feature>
<evidence type="ECO:0000313" key="10">
    <source>
        <dbReference type="Proteomes" id="UP001629113"/>
    </source>
</evidence>
<keyword evidence="5 7" id="KW-0472">Membrane</keyword>
<sequence length="522" mass="57604">MATEGKPIDIGTDPPLSKTPPSLNGDPTHIEYIKAFPQTLKGVPADKQELYLSFAARDDEWKAFHTKKLLRKVDLRLLPCLIFIYLMNFLDRSNLAQARLGSLEEDLHMKGTDFNLATSILFVGYLTMQLPSNLLLTRVKPAMYLGLVISGWGVVSTAQAAVQSFGGLLATRIFLGVMEAPFFPGAIMLMSSWYTRSELTYRIAWFYSGSSLANMFGGLLGAGVLGNLDGVHGISGWRWLFIIEGSITIAIGIASAFILPNFPADSKWLSSEERSFAQWRLVDDAKEADDNKSASVSSGLMLALRDWKLYLFVLLQHLSLLSQTFQYFFPSIVKTLGFGSIETLLLTVPVWFGTFLVSLLVTFTSGRTNDRSLHIIVLMLIACIGNVIAVATTRTGPRFFAMFLMPMGAVSAFQIILSWIANSFPRPLVKRSASIAICNMIGNCANIYGSYMYPKSAGPQYLPGGSANSAVCLLVALLALALRIILKRENKKLARREDEGTNLDEREGVQHDSRAEGFRYVL</sequence>
<keyword evidence="3 7" id="KW-0812">Transmembrane</keyword>
<dbReference type="EMBL" id="JBFCZG010000006">
    <property type="protein sequence ID" value="KAL3421227.1"/>
    <property type="molecule type" value="Genomic_DNA"/>
</dbReference>
<feature type="transmembrane region" description="Helical" evidence="7">
    <location>
        <begin position="73"/>
        <end position="90"/>
    </location>
</feature>
<name>A0ABR4PD42_9HELO</name>
<dbReference type="InterPro" id="IPR011701">
    <property type="entry name" value="MFS"/>
</dbReference>
<feature type="transmembrane region" description="Helical" evidence="7">
    <location>
        <begin position="309"/>
        <end position="329"/>
    </location>
</feature>
<dbReference type="Pfam" id="PF07690">
    <property type="entry name" value="MFS_1"/>
    <property type="match status" value="1"/>
</dbReference>
<accession>A0ABR4PD42</accession>
<feature type="transmembrane region" description="Helical" evidence="7">
    <location>
        <begin position="373"/>
        <end position="393"/>
    </location>
</feature>
<dbReference type="InterPro" id="IPR036259">
    <property type="entry name" value="MFS_trans_sf"/>
</dbReference>
<feature type="transmembrane region" description="Helical" evidence="7">
    <location>
        <begin position="168"/>
        <end position="191"/>
    </location>
</feature>